<accession>A0A645FTD5</accession>
<dbReference type="InterPro" id="IPR022385">
    <property type="entry name" value="Rhs_assc_core"/>
</dbReference>
<organism evidence="1">
    <name type="scientific">bioreactor metagenome</name>
    <dbReference type="NCBI Taxonomy" id="1076179"/>
    <lineage>
        <taxon>unclassified sequences</taxon>
        <taxon>metagenomes</taxon>
        <taxon>ecological metagenomes</taxon>
    </lineage>
</organism>
<dbReference type="EMBL" id="VSSQ01064237">
    <property type="protein sequence ID" value="MPN17180.1"/>
    <property type="molecule type" value="Genomic_DNA"/>
</dbReference>
<evidence type="ECO:0000313" key="1">
    <source>
        <dbReference type="EMBL" id="MPN17180.1"/>
    </source>
</evidence>
<sequence length="201" mass="21252">MLDAFGLINMNGRMYDPVLGRMLSPDNYVSLPEHTQGYNRYTYALNNPLIITDPSGDNPVLLFIAFAGVLNGAMSAQNGDGFLQGFAIGTATAALSYGVGAIIGPVMAGPGAIPGMVNAGVNTSVSGLITYGFEAILNNSSFNWNGWAKNIGMSMAMGAVDGFAEARNYNNLMGPRPFGEPTNINPIFGYRPSLDEKLNIV</sequence>
<protein>
    <recommendedName>
        <fullName evidence="2">RHS repeat-associated core domain-containing protein</fullName>
    </recommendedName>
</protein>
<dbReference type="NCBIfam" id="TIGR03696">
    <property type="entry name" value="Rhs_assc_core"/>
    <property type="match status" value="1"/>
</dbReference>
<evidence type="ECO:0008006" key="2">
    <source>
        <dbReference type="Google" id="ProtNLM"/>
    </source>
</evidence>
<name>A0A645FTD5_9ZZZZ</name>
<proteinExistence type="predicted"/>
<reference evidence="1" key="1">
    <citation type="submission" date="2019-08" db="EMBL/GenBank/DDBJ databases">
        <authorList>
            <person name="Kucharzyk K."/>
            <person name="Murdoch R.W."/>
            <person name="Higgins S."/>
            <person name="Loffler F."/>
        </authorList>
    </citation>
    <scope>NUCLEOTIDE SEQUENCE</scope>
</reference>
<dbReference type="AlphaFoldDB" id="A0A645FTD5"/>
<dbReference type="Gene3D" id="2.180.10.10">
    <property type="entry name" value="RHS repeat-associated core"/>
    <property type="match status" value="1"/>
</dbReference>
<gene>
    <name evidence="1" type="ORF">SDC9_164530</name>
</gene>
<comment type="caution">
    <text evidence="1">The sequence shown here is derived from an EMBL/GenBank/DDBJ whole genome shotgun (WGS) entry which is preliminary data.</text>
</comment>